<name>A0ABQ6JEH6_9ACTN</name>
<dbReference type="Proteomes" id="UP001157017">
    <property type="component" value="Unassembled WGS sequence"/>
</dbReference>
<keyword evidence="2" id="KW-1185">Reference proteome</keyword>
<dbReference type="Gene3D" id="3.40.630.30">
    <property type="match status" value="1"/>
</dbReference>
<comment type="caution">
    <text evidence="1">The sequence shown here is derived from an EMBL/GenBank/DDBJ whole genome shotgun (WGS) entry which is preliminary data.</text>
</comment>
<reference evidence="2" key="1">
    <citation type="journal article" date="2019" name="Int. J. Syst. Evol. Microbiol.">
        <title>The Global Catalogue of Microorganisms (GCM) 10K type strain sequencing project: providing services to taxonomists for standard genome sequencing and annotation.</title>
        <authorList>
            <consortium name="The Broad Institute Genomics Platform"/>
            <consortium name="The Broad Institute Genome Sequencing Center for Infectious Disease"/>
            <person name="Wu L."/>
            <person name="Ma J."/>
        </authorList>
    </citation>
    <scope>NUCLEOTIDE SEQUENCE [LARGE SCALE GENOMIC DNA]</scope>
    <source>
        <strain evidence="2">NBRC 108730</strain>
    </source>
</reference>
<gene>
    <name evidence="1" type="ORF">GCM10025868_05570</name>
</gene>
<accession>A0ABQ6JEH6</accession>
<sequence>MLTVRDGSTLDRFYERCGYRVVGRHPRAIRLSATDVRDELMLVLDL</sequence>
<evidence type="ECO:0000313" key="1">
    <source>
        <dbReference type="EMBL" id="GMA85307.1"/>
    </source>
</evidence>
<proteinExistence type="predicted"/>
<evidence type="ECO:0000313" key="2">
    <source>
        <dbReference type="Proteomes" id="UP001157017"/>
    </source>
</evidence>
<evidence type="ECO:0008006" key="3">
    <source>
        <dbReference type="Google" id="ProtNLM"/>
    </source>
</evidence>
<dbReference type="EMBL" id="BSUZ01000001">
    <property type="protein sequence ID" value="GMA85307.1"/>
    <property type="molecule type" value="Genomic_DNA"/>
</dbReference>
<organism evidence="1 2">
    <name type="scientific">Angustibacter aerolatus</name>
    <dbReference type="NCBI Taxonomy" id="1162965"/>
    <lineage>
        <taxon>Bacteria</taxon>
        <taxon>Bacillati</taxon>
        <taxon>Actinomycetota</taxon>
        <taxon>Actinomycetes</taxon>
        <taxon>Kineosporiales</taxon>
        <taxon>Kineosporiaceae</taxon>
    </lineage>
</organism>
<protein>
    <recommendedName>
        <fullName evidence="3">N-acetyltransferase domain-containing protein</fullName>
    </recommendedName>
</protein>